<dbReference type="EMBL" id="AOID01000019">
    <property type="protein sequence ID" value="ELY68929.1"/>
    <property type="molecule type" value="Genomic_DNA"/>
</dbReference>
<name>L9Y4B6_9EURY</name>
<dbReference type="PATRIC" id="fig|1227496.3.peg.1245"/>
<organism evidence="3 4">
    <name type="scientific">Natrinema versiforme JCM 10478</name>
    <dbReference type="NCBI Taxonomy" id="1227496"/>
    <lineage>
        <taxon>Archaea</taxon>
        <taxon>Methanobacteriati</taxon>
        <taxon>Methanobacteriota</taxon>
        <taxon>Stenosarchaea group</taxon>
        <taxon>Halobacteria</taxon>
        <taxon>Halobacteriales</taxon>
        <taxon>Natrialbaceae</taxon>
        <taxon>Natrinema</taxon>
    </lineage>
</organism>
<keyword evidence="4" id="KW-1185">Reference proteome</keyword>
<evidence type="ECO:0000313" key="3">
    <source>
        <dbReference type="EMBL" id="ELY68929.1"/>
    </source>
</evidence>
<dbReference type="Proteomes" id="UP000011632">
    <property type="component" value="Unassembled WGS sequence"/>
</dbReference>
<feature type="compositionally biased region" description="Basic and acidic residues" evidence="1">
    <location>
        <begin position="242"/>
        <end position="263"/>
    </location>
</feature>
<feature type="transmembrane region" description="Helical" evidence="2">
    <location>
        <begin position="180"/>
        <end position="200"/>
    </location>
</feature>
<dbReference type="STRING" id="1227496.C489_06168"/>
<comment type="caution">
    <text evidence="3">The sequence shown here is derived from an EMBL/GenBank/DDBJ whole genome shotgun (WGS) entry which is preliminary data.</text>
</comment>
<keyword evidence="2" id="KW-0472">Membrane</keyword>
<feature type="compositionally biased region" description="Acidic residues" evidence="1">
    <location>
        <begin position="228"/>
        <end position="241"/>
    </location>
</feature>
<dbReference type="AlphaFoldDB" id="L9Y4B6"/>
<feature type="transmembrane region" description="Helical" evidence="2">
    <location>
        <begin position="147"/>
        <end position="168"/>
    </location>
</feature>
<reference evidence="3 4" key="1">
    <citation type="journal article" date="2014" name="PLoS Genet.">
        <title>Phylogenetically driven sequencing of extremely halophilic archaea reveals strategies for static and dynamic osmo-response.</title>
        <authorList>
            <person name="Becker E.A."/>
            <person name="Seitzer P.M."/>
            <person name="Tritt A."/>
            <person name="Larsen D."/>
            <person name="Krusor M."/>
            <person name="Yao A.I."/>
            <person name="Wu D."/>
            <person name="Madern D."/>
            <person name="Eisen J.A."/>
            <person name="Darling A.E."/>
            <person name="Facciotti M.T."/>
        </authorList>
    </citation>
    <scope>NUCLEOTIDE SEQUENCE [LARGE SCALE GENOMIC DNA]</scope>
    <source>
        <strain evidence="3 4">JCM 10478</strain>
    </source>
</reference>
<feature type="region of interest" description="Disordered" evidence="1">
    <location>
        <begin position="204"/>
        <end position="300"/>
    </location>
</feature>
<evidence type="ECO:0000256" key="1">
    <source>
        <dbReference type="SAM" id="MobiDB-lite"/>
    </source>
</evidence>
<accession>L9Y4B6</accession>
<feature type="compositionally biased region" description="Polar residues" evidence="1">
    <location>
        <begin position="204"/>
        <end position="214"/>
    </location>
</feature>
<feature type="transmembrane region" description="Helical" evidence="2">
    <location>
        <begin position="69"/>
        <end position="92"/>
    </location>
</feature>
<dbReference type="RefSeq" id="WP_006430291.1">
    <property type="nucleotide sequence ID" value="NZ_AOID01000019.1"/>
</dbReference>
<dbReference type="OrthoDB" id="386318at2157"/>
<proteinExistence type="predicted"/>
<evidence type="ECO:0000256" key="2">
    <source>
        <dbReference type="SAM" id="Phobius"/>
    </source>
</evidence>
<feature type="transmembrane region" description="Helical" evidence="2">
    <location>
        <begin position="21"/>
        <end position="44"/>
    </location>
</feature>
<evidence type="ECO:0000313" key="4">
    <source>
        <dbReference type="Proteomes" id="UP000011632"/>
    </source>
</evidence>
<protein>
    <submittedName>
        <fullName evidence="3">Uncharacterized protein</fullName>
    </submittedName>
</protein>
<keyword evidence="2" id="KW-1133">Transmembrane helix</keyword>
<feature type="transmembrane region" description="Helical" evidence="2">
    <location>
        <begin position="104"/>
        <end position="127"/>
    </location>
</feature>
<gene>
    <name evidence="3" type="ORF">C489_06168</name>
</gene>
<sequence>MTLTTAVSRQYRSLTDRALSVAWSRLATVYLAVYLATALSSVYIELLAHGGDSSDTFTVDLGLESALDAAVQGLAVGAVVAPVLFAVFAVLTRVLPVRRVYAQTVVPWILACPVGLVAFLGLVMFNGDAQIARALFDGYPWVVAEWAFMWAAHTTLLVAFIGGAYALSTRSISLSRSQKRALVVAIVVLVAVPIGVGAAFPMDSASTTDESAVDSSHGDGLDDTAGSTDDETDENDSDDESSLERLLDGRGATDPETYDDGKYSPRIRNATALDGDSPNVTVSGVSESELPPANATDDDRPIAAVHTDGDAVSASNIEFEIQNGSVVPKARYHLSIDGVDTTTSAGLDYPSSYSYGQTGPEDAYSLIAAGEYADIESGYYVDMEEIESMYVYMDVTTEDGEIHRYVVELERTGVPSDA</sequence>
<keyword evidence="2" id="KW-0812">Transmembrane</keyword>